<feature type="transmembrane region" description="Helical" evidence="5">
    <location>
        <begin position="472"/>
        <end position="492"/>
    </location>
</feature>
<evidence type="ECO:0000313" key="7">
    <source>
        <dbReference type="RefSeq" id="XP_022325147.1"/>
    </source>
</evidence>
<dbReference type="GO" id="GO:0016020">
    <property type="term" value="C:membrane"/>
    <property type="evidence" value="ECO:0007669"/>
    <property type="project" value="UniProtKB-SubCell"/>
</dbReference>
<dbReference type="PANTHER" id="PTHR10924:SF27">
    <property type="entry name" value="SOLUTE CARRIER FAMILY 49 MEMBER 4"/>
    <property type="match status" value="1"/>
</dbReference>
<dbReference type="GeneID" id="111125523"/>
<dbReference type="InterPro" id="IPR011701">
    <property type="entry name" value="MFS"/>
</dbReference>
<feature type="transmembrane region" description="Helical" evidence="5">
    <location>
        <begin position="193"/>
        <end position="211"/>
    </location>
</feature>
<accession>A0A8B8DAP5</accession>
<dbReference type="OrthoDB" id="422206at2759"/>
<organism evidence="6 7">
    <name type="scientific">Crassostrea virginica</name>
    <name type="common">Eastern oyster</name>
    <dbReference type="NCBI Taxonomy" id="6565"/>
    <lineage>
        <taxon>Eukaryota</taxon>
        <taxon>Metazoa</taxon>
        <taxon>Spiralia</taxon>
        <taxon>Lophotrochozoa</taxon>
        <taxon>Mollusca</taxon>
        <taxon>Bivalvia</taxon>
        <taxon>Autobranchia</taxon>
        <taxon>Pteriomorphia</taxon>
        <taxon>Ostreida</taxon>
        <taxon>Ostreoidea</taxon>
        <taxon>Ostreidae</taxon>
        <taxon>Crassostrea</taxon>
    </lineage>
</organism>
<dbReference type="GO" id="GO:0022857">
    <property type="term" value="F:transmembrane transporter activity"/>
    <property type="evidence" value="ECO:0007669"/>
    <property type="project" value="InterPro"/>
</dbReference>
<dbReference type="PANTHER" id="PTHR10924">
    <property type="entry name" value="MAJOR FACILITATOR SUPERFAMILY PROTEIN-RELATED"/>
    <property type="match status" value="1"/>
</dbReference>
<feature type="transmembrane region" description="Helical" evidence="5">
    <location>
        <begin position="223"/>
        <end position="242"/>
    </location>
</feature>
<evidence type="ECO:0000256" key="1">
    <source>
        <dbReference type="ARBA" id="ARBA00004141"/>
    </source>
</evidence>
<keyword evidence="3 5" id="KW-1133">Transmembrane helix</keyword>
<protein>
    <submittedName>
        <fullName evidence="7">LOW QUALITY PROTEIN: disrupted in renal carcinoma protein 2-like</fullName>
    </submittedName>
</protein>
<dbReference type="KEGG" id="cvn:111125523"/>
<feature type="transmembrane region" description="Helical" evidence="5">
    <location>
        <begin position="444"/>
        <end position="466"/>
    </location>
</feature>
<feature type="transmembrane region" description="Helical" evidence="5">
    <location>
        <begin position="57"/>
        <end position="77"/>
    </location>
</feature>
<proteinExistence type="predicted"/>
<feature type="transmembrane region" description="Helical" evidence="5">
    <location>
        <begin position="349"/>
        <end position="368"/>
    </location>
</feature>
<feature type="transmembrane region" description="Helical" evidence="5">
    <location>
        <begin position="254"/>
        <end position="282"/>
    </location>
</feature>
<comment type="subcellular location">
    <subcellularLocation>
        <location evidence="1">Membrane</location>
        <topology evidence="1">Multi-pass membrane protein</topology>
    </subcellularLocation>
</comment>
<evidence type="ECO:0000256" key="3">
    <source>
        <dbReference type="ARBA" id="ARBA00022989"/>
    </source>
</evidence>
<dbReference type="Gene3D" id="1.20.1250.20">
    <property type="entry name" value="MFS general substrate transporter like domains"/>
    <property type="match status" value="2"/>
</dbReference>
<name>A0A8B8DAP5_CRAVI</name>
<dbReference type="RefSeq" id="XP_022325147.1">
    <property type="nucleotide sequence ID" value="XM_022469439.1"/>
</dbReference>
<dbReference type="SUPFAM" id="SSF103473">
    <property type="entry name" value="MFS general substrate transporter"/>
    <property type="match status" value="2"/>
</dbReference>
<feature type="transmembrane region" description="Helical" evidence="5">
    <location>
        <begin position="97"/>
        <end position="117"/>
    </location>
</feature>
<evidence type="ECO:0000313" key="6">
    <source>
        <dbReference type="Proteomes" id="UP000694844"/>
    </source>
</evidence>
<evidence type="ECO:0000256" key="2">
    <source>
        <dbReference type="ARBA" id="ARBA00022692"/>
    </source>
</evidence>
<reference evidence="7" key="1">
    <citation type="submission" date="2025-08" db="UniProtKB">
        <authorList>
            <consortium name="RefSeq"/>
        </authorList>
    </citation>
    <scope>IDENTIFICATION</scope>
    <source>
        <tissue evidence="7">Whole sample</tissue>
    </source>
</reference>
<gene>
    <name evidence="7" type="primary">LOC111125523</name>
</gene>
<dbReference type="Proteomes" id="UP000694844">
    <property type="component" value="Chromosome 3"/>
</dbReference>
<keyword evidence="2 5" id="KW-0812">Transmembrane</keyword>
<feature type="transmembrane region" description="Helical" evidence="5">
    <location>
        <begin position="162"/>
        <end position="181"/>
    </location>
</feature>
<keyword evidence="4 5" id="KW-0472">Membrane</keyword>
<sequence length="507" mass="55500">MEMSSRSQLLKEEFPPPYNSIFPAEVTVIATDHEIRTTIQQSTIDPDTETHVYKRRWYVLFAYCMLAMTQGGLWNTWGPIAASSEDAFGWSDGDIALLSNWGPISYVLATFIMSWVVDVKGLRWACLSAALMVAVGAGVRCITDTPPYVKWTIHLGQFLNGLAGPVAMAVPPVVSVVWFPVKQRTTATAAAAFPNGIGVALSFLTGRVIFLRTVHIGQFLNGLAGPVAMGVPPVLSALWFPVKERTTATAIATILNSIGVGVSFALGMSWVLFVLLMILVYFPAKPSKPPTLSASVERLDFKAGAKTLLRNARFWVICATYGISLGVFNCWQSVLDVILKPHNIDEDEAGWLGFYSILAGCVGSVVLAKFADIFSRHMKMFLLLLYGGGTVSFVWFTLLINGTIKESTYSLYAAIVLATLLLNASVPLYYEMACEVTYPVAEGITNFVLTLVNNIGGLLFLLISMIPHLGTAWENWACLGAIVSCIPVLFLIKENYNRLEVDEIKHE</sequence>
<dbReference type="AlphaFoldDB" id="A0A8B8DAP5"/>
<feature type="transmembrane region" description="Helical" evidence="5">
    <location>
        <begin position="380"/>
        <end position="400"/>
    </location>
</feature>
<evidence type="ECO:0000256" key="5">
    <source>
        <dbReference type="SAM" id="Phobius"/>
    </source>
</evidence>
<dbReference type="Pfam" id="PF07690">
    <property type="entry name" value="MFS_1"/>
    <property type="match status" value="2"/>
</dbReference>
<feature type="transmembrane region" description="Helical" evidence="5">
    <location>
        <begin position="412"/>
        <end position="432"/>
    </location>
</feature>
<dbReference type="InterPro" id="IPR036259">
    <property type="entry name" value="MFS_trans_sf"/>
</dbReference>
<evidence type="ECO:0000256" key="4">
    <source>
        <dbReference type="ARBA" id="ARBA00023136"/>
    </source>
</evidence>
<dbReference type="InterPro" id="IPR049680">
    <property type="entry name" value="FLVCR1-2_SLC49-like"/>
</dbReference>
<keyword evidence="6" id="KW-1185">Reference proteome</keyword>